<dbReference type="InterPro" id="IPR036388">
    <property type="entry name" value="WH-like_DNA-bd_sf"/>
</dbReference>
<dbReference type="STRING" id="592026.GCWU0000282_000193"/>
<dbReference type="InterPro" id="IPR047640">
    <property type="entry name" value="RpiR-like"/>
</dbReference>
<dbReference type="InterPro" id="IPR009057">
    <property type="entry name" value="Homeodomain-like_sf"/>
</dbReference>
<dbReference type="EMBL" id="ACIL03000003">
    <property type="protein sequence ID" value="ESL04479.1"/>
    <property type="molecule type" value="Genomic_DNA"/>
</dbReference>
<dbReference type="Proteomes" id="UP000018227">
    <property type="component" value="Unassembled WGS sequence"/>
</dbReference>
<protein>
    <submittedName>
        <fullName evidence="6">Transcriptional regulator, RpiR family</fullName>
    </submittedName>
</protein>
<dbReference type="AlphaFoldDB" id="V2XQK2"/>
<name>V2XQK2_9FIRM</name>
<gene>
    <name evidence="6" type="ORF">GCWU0000282_000193</name>
</gene>
<keyword evidence="3" id="KW-0804">Transcription</keyword>
<keyword evidence="7" id="KW-1185">Reference proteome</keyword>
<dbReference type="PANTHER" id="PTHR30514:SF21">
    <property type="entry name" value="RPIR-FAMILY TRANSCRIPTIONAL REGULATOR"/>
    <property type="match status" value="1"/>
</dbReference>
<dbReference type="Pfam" id="PF01418">
    <property type="entry name" value="HTH_6"/>
    <property type="match status" value="1"/>
</dbReference>
<dbReference type="Gene3D" id="3.40.50.10490">
    <property type="entry name" value="Glucose-6-phosphate isomerase like protein, domain 1"/>
    <property type="match status" value="1"/>
</dbReference>
<dbReference type="InterPro" id="IPR000281">
    <property type="entry name" value="HTH_RpiR"/>
</dbReference>
<dbReference type="InterPro" id="IPR001347">
    <property type="entry name" value="SIS_dom"/>
</dbReference>
<dbReference type="CDD" id="cd05013">
    <property type="entry name" value="SIS_RpiR"/>
    <property type="match status" value="1"/>
</dbReference>
<dbReference type="GO" id="GO:0003700">
    <property type="term" value="F:DNA-binding transcription factor activity"/>
    <property type="evidence" value="ECO:0007669"/>
    <property type="project" value="InterPro"/>
</dbReference>
<dbReference type="PANTHER" id="PTHR30514">
    <property type="entry name" value="GLUCOKINASE"/>
    <property type="match status" value="1"/>
</dbReference>
<evidence type="ECO:0000313" key="7">
    <source>
        <dbReference type="Proteomes" id="UP000018227"/>
    </source>
</evidence>
<evidence type="ECO:0000256" key="3">
    <source>
        <dbReference type="ARBA" id="ARBA00023163"/>
    </source>
</evidence>
<dbReference type="Gene3D" id="1.10.10.10">
    <property type="entry name" value="Winged helix-like DNA-binding domain superfamily/Winged helix DNA-binding domain"/>
    <property type="match status" value="1"/>
</dbReference>
<dbReference type="GO" id="GO:0097367">
    <property type="term" value="F:carbohydrate derivative binding"/>
    <property type="evidence" value="ECO:0007669"/>
    <property type="project" value="InterPro"/>
</dbReference>
<proteinExistence type="predicted"/>
<evidence type="ECO:0000259" key="5">
    <source>
        <dbReference type="PROSITE" id="PS51464"/>
    </source>
</evidence>
<dbReference type="SUPFAM" id="SSF46689">
    <property type="entry name" value="Homeodomain-like"/>
    <property type="match status" value="1"/>
</dbReference>
<keyword evidence="1" id="KW-0805">Transcription regulation</keyword>
<comment type="caution">
    <text evidence="6">The sequence shown here is derived from an EMBL/GenBank/DDBJ whole genome shotgun (WGS) entry which is preliminary data.</text>
</comment>
<dbReference type="PROSITE" id="PS51071">
    <property type="entry name" value="HTH_RPIR"/>
    <property type="match status" value="1"/>
</dbReference>
<dbReference type="InterPro" id="IPR046348">
    <property type="entry name" value="SIS_dom_sf"/>
</dbReference>
<accession>V2XQK2</accession>
<evidence type="ECO:0000313" key="6">
    <source>
        <dbReference type="EMBL" id="ESL04479.1"/>
    </source>
</evidence>
<dbReference type="HOGENOM" id="CLU_055769_0_3_9"/>
<dbReference type="GO" id="GO:0003677">
    <property type="term" value="F:DNA binding"/>
    <property type="evidence" value="ECO:0007669"/>
    <property type="project" value="UniProtKB-KW"/>
</dbReference>
<reference evidence="6 7" key="1">
    <citation type="submission" date="2013-06" db="EMBL/GenBank/DDBJ databases">
        <authorList>
            <person name="Weinstock G."/>
            <person name="Sodergren E."/>
            <person name="Clifton S."/>
            <person name="Fulton L."/>
            <person name="Fulton B."/>
            <person name="Courtney L."/>
            <person name="Fronick C."/>
            <person name="Harrison M."/>
            <person name="Strong C."/>
            <person name="Farmer C."/>
            <person name="Delahaunty K."/>
            <person name="Markovic C."/>
            <person name="Hall O."/>
            <person name="Minx P."/>
            <person name="Tomlinson C."/>
            <person name="Mitreva M."/>
            <person name="Nelson J."/>
            <person name="Hou S."/>
            <person name="Wollam A."/>
            <person name="Pepin K.H."/>
            <person name="Johnson M."/>
            <person name="Bhonagiri V."/>
            <person name="Nash W.E."/>
            <person name="Warren W."/>
            <person name="Chinwalla A."/>
            <person name="Mardis E.R."/>
            <person name="Wilson R.K."/>
        </authorList>
    </citation>
    <scope>NUCLEOTIDE SEQUENCE [LARGE SCALE GENOMIC DNA]</scope>
    <source>
        <strain evidence="6 7">ATCC 51271</strain>
    </source>
</reference>
<organism evidence="6 7">
    <name type="scientific">Catonella morbi ATCC 51271</name>
    <dbReference type="NCBI Taxonomy" id="592026"/>
    <lineage>
        <taxon>Bacteria</taxon>
        <taxon>Bacillati</taxon>
        <taxon>Bacillota</taxon>
        <taxon>Clostridia</taxon>
        <taxon>Lachnospirales</taxon>
        <taxon>Lachnospiraceae</taxon>
        <taxon>Catonella</taxon>
    </lineage>
</organism>
<feature type="domain" description="HTH rpiR-type" evidence="4">
    <location>
        <begin position="21"/>
        <end position="96"/>
    </location>
</feature>
<dbReference type="GO" id="GO:1901135">
    <property type="term" value="P:carbohydrate derivative metabolic process"/>
    <property type="evidence" value="ECO:0007669"/>
    <property type="project" value="InterPro"/>
</dbReference>
<evidence type="ECO:0000256" key="2">
    <source>
        <dbReference type="ARBA" id="ARBA00023125"/>
    </source>
</evidence>
<dbReference type="SUPFAM" id="SSF53697">
    <property type="entry name" value="SIS domain"/>
    <property type="match status" value="1"/>
</dbReference>
<sequence>MKTFNDVGEKMNNYFFEYYQNETKQNIEKNFEDMTQLEKSIGEFFIKNKSARDFSSKGISGLLYVSEASLHRFAKKCGYKGYREFIFSYEKDIENERNNGTDEKKVNQLIIKLKAAYTTLVEENFGLIKDNQIRKIATLLNSGKRVILTGSETENAVFEEYKLKYLKLGIDINTVTKKEFLEPSVDLLNKDSLVIVCDISGENDNLKTVVQKAEVKEADIVLITANEACEYADLCNEVIKVSYPKGLANVISMQMVILMTMDVIYSYCSANKNYFKAIKKEKEGKS</sequence>
<dbReference type="eggNOG" id="COG1737">
    <property type="taxonomic scope" value="Bacteria"/>
</dbReference>
<evidence type="ECO:0000259" key="4">
    <source>
        <dbReference type="PROSITE" id="PS51071"/>
    </source>
</evidence>
<dbReference type="PROSITE" id="PS51464">
    <property type="entry name" value="SIS"/>
    <property type="match status" value="1"/>
</dbReference>
<keyword evidence="2" id="KW-0238">DNA-binding</keyword>
<feature type="domain" description="SIS" evidence="5">
    <location>
        <begin position="136"/>
        <end position="266"/>
    </location>
</feature>
<evidence type="ECO:0000256" key="1">
    <source>
        <dbReference type="ARBA" id="ARBA00023015"/>
    </source>
</evidence>
<dbReference type="InterPro" id="IPR035472">
    <property type="entry name" value="RpiR-like_SIS"/>
</dbReference>
<dbReference type="Pfam" id="PF01380">
    <property type="entry name" value="SIS"/>
    <property type="match status" value="1"/>
</dbReference>